<comment type="caution">
    <text evidence="3">The sequence shown here is derived from an EMBL/GenBank/DDBJ whole genome shotgun (WGS) entry which is preliminary data.</text>
</comment>
<dbReference type="PATRIC" id="fig|1454001.3.peg.53"/>
<proteinExistence type="predicted"/>
<reference evidence="3" key="1">
    <citation type="submission" date="2014-02" db="EMBL/GenBank/DDBJ databases">
        <title>Expanding our view of genomic diversity in Candidatus Accumulibacter clades.</title>
        <authorList>
            <person name="Skennerton C.T."/>
            <person name="Barr J.J."/>
            <person name="Slater F.R."/>
            <person name="Bond P.L."/>
            <person name="Tyson G.W."/>
        </authorList>
    </citation>
    <scope>NUCLEOTIDE SEQUENCE [LARGE SCALE GENOMIC DNA]</scope>
</reference>
<dbReference type="Gene3D" id="3.40.50.1820">
    <property type="entry name" value="alpha/beta hydrolase"/>
    <property type="match status" value="1"/>
</dbReference>
<organism evidence="3 4">
    <name type="scientific">Candidatus Accumulibacter adjunctus</name>
    <dbReference type="NCBI Taxonomy" id="1454001"/>
    <lineage>
        <taxon>Bacteria</taxon>
        <taxon>Pseudomonadati</taxon>
        <taxon>Pseudomonadota</taxon>
        <taxon>Betaproteobacteria</taxon>
        <taxon>Candidatus Accumulibacter</taxon>
    </lineage>
</organism>
<name>A0A011NYL0_9PROT</name>
<dbReference type="AlphaFoldDB" id="A0A011NYL0"/>
<dbReference type="Proteomes" id="UP000020218">
    <property type="component" value="Unassembled WGS sequence"/>
</dbReference>
<dbReference type="InterPro" id="IPR000073">
    <property type="entry name" value="AB_hydrolase_1"/>
</dbReference>
<evidence type="ECO:0000313" key="3">
    <source>
        <dbReference type="EMBL" id="EXI69725.1"/>
    </source>
</evidence>
<gene>
    <name evidence="3" type="ORF">AW08_00218</name>
</gene>
<dbReference type="SUPFAM" id="SSF53474">
    <property type="entry name" value="alpha/beta-Hydrolases"/>
    <property type="match status" value="1"/>
</dbReference>
<feature type="region of interest" description="Disordered" evidence="1">
    <location>
        <begin position="1"/>
        <end position="21"/>
    </location>
</feature>
<keyword evidence="4" id="KW-1185">Reference proteome</keyword>
<dbReference type="InterPro" id="IPR029058">
    <property type="entry name" value="AB_hydrolase_fold"/>
</dbReference>
<dbReference type="EMBL" id="JFAX01000001">
    <property type="protein sequence ID" value="EXI69725.1"/>
    <property type="molecule type" value="Genomic_DNA"/>
</dbReference>
<evidence type="ECO:0000259" key="2">
    <source>
        <dbReference type="Pfam" id="PF12697"/>
    </source>
</evidence>
<evidence type="ECO:0000256" key="1">
    <source>
        <dbReference type="SAM" id="MobiDB-lite"/>
    </source>
</evidence>
<dbReference type="STRING" id="1454001.AW08_00218"/>
<evidence type="ECO:0000313" key="4">
    <source>
        <dbReference type="Proteomes" id="UP000020218"/>
    </source>
</evidence>
<accession>A0A011NYL0</accession>
<dbReference type="Pfam" id="PF12697">
    <property type="entry name" value="Abhydrolase_6"/>
    <property type="match status" value="1"/>
</dbReference>
<sequence>MPPLKTRAVSHQPGAGRSQAAKIAVQQTTARVREMHQAIASKPFSVLRRVPFLAGPTRLVQIAHDRIVAGVYQAIHHGSGALFDAAAILEERRVQQQPVGEAPRRLATRMDAALNGVFGDHLAATENRLAIVMTLYHEGATLALGGHPFPAVGRRLCVFVHGLACDESSWQPRPGHAEATTTVDFGQQLQADLGYTPLYLRYNSGLPISRNGGELAALLEQLITTSAPADSELVIIGHSMGGLVAMAACEQAAAAGMRWPLATRMLICLGAPQLGSALERLGHLVTSALQVSTVTQPIARIATARSQGIQDLRHGPGAARVHPAAAHIAYRFLGASLAEDVEQRFGRLLGDGLVSLGSATAPAAASDVQTATLGRLGHMALLTDARVYRQIGEWVAALEEAERAAAHARNVVQTVVTPKPRNKASTRE</sequence>
<feature type="domain" description="AB hydrolase-1" evidence="2">
    <location>
        <begin position="158"/>
        <end position="382"/>
    </location>
</feature>
<protein>
    <submittedName>
        <fullName evidence="3">PGAP1-like protein</fullName>
    </submittedName>
</protein>